<feature type="transmembrane region" description="Helical" evidence="6">
    <location>
        <begin position="728"/>
        <end position="747"/>
    </location>
</feature>
<dbReference type="InterPro" id="IPR003838">
    <property type="entry name" value="ABC3_permease_C"/>
</dbReference>
<name>A0ABX0HBN6_9BACT</name>
<gene>
    <name evidence="9" type="ORF">G9Q97_13140</name>
</gene>
<reference evidence="9 10" key="1">
    <citation type="submission" date="2020-03" db="EMBL/GenBank/DDBJ databases">
        <title>Cyclobacterium plantarum sp. nov., a marine bacterium isolated from a coastal-marine wetland.</title>
        <authorList>
            <person name="Sanchez-Porro C."/>
            <person name="Ventosa A."/>
            <person name="Amoozegar M."/>
        </authorList>
    </citation>
    <scope>NUCLEOTIDE SEQUENCE [LARGE SCALE GENOMIC DNA]</scope>
    <source>
        <strain evidence="9 10">GBPx2</strain>
    </source>
</reference>
<keyword evidence="2" id="KW-1003">Cell membrane</keyword>
<evidence type="ECO:0000256" key="1">
    <source>
        <dbReference type="ARBA" id="ARBA00004651"/>
    </source>
</evidence>
<protein>
    <submittedName>
        <fullName evidence="9">FtsX-like permease family protein</fullName>
    </submittedName>
</protein>
<evidence type="ECO:0000313" key="9">
    <source>
        <dbReference type="EMBL" id="NHE57754.1"/>
    </source>
</evidence>
<feature type="domain" description="MacB-like periplasmic core" evidence="8">
    <location>
        <begin position="434"/>
        <end position="641"/>
    </location>
</feature>
<dbReference type="InterPro" id="IPR050250">
    <property type="entry name" value="Macrolide_Exporter_MacB"/>
</dbReference>
<feature type="domain" description="ABC3 transporter permease C-terminal" evidence="7">
    <location>
        <begin position="293"/>
        <end position="410"/>
    </location>
</feature>
<feature type="transmembrane region" description="Helical" evidence="6">
    <location>
        <begin position="335"/>
        <end position="357"/>
    </location>
</feature>
<feature type="transmembrane region" description="Helical" evidence="6">
    <location>
        <begin position="21"/>
        <end position="42"/>
    </location>
</feature>
<sequence length="799" mass="89786">MLKNYLLIAYRNIKRNKFRTMVHVLGLSLGVAVCLMVFHLVFFEFSFDRFHPDRERIYQVNTLSKFQDGEWLNNGVPVPLAEVIQENVPEIETMCQAYTLWEVKVREGGASRLYHPGEKVALADNSFFKVFPRAWLAGDPSRALSEVNQVVLTASSAKSYFSTMPYNEILGKELTYFFYDTIQAQVVGVVADFEGQTDLKITDFLSIGNMADQKEFYQVENWNSVNSSFQVFVKLYDKSQEDQASAKLLNLASPYLNEEEDGSMEFSLLPLSELHFQSLDNPGTSKMVLNGLMIIAAFILFLAGVNFINLETARSVIRAKEVGIRKTLGSNRPQLVLQFLTETGLIVLVSLLVGLVLTEMLSRYFADFLPKDLSIHYTAFHTLIFLLALGIILTSVSGIFPALVLSSYQPQKAIKNDFKNGPRFSIGPILRKNLTVFQFALSIAFVIAVLVVSNQIDFLMKKDLGFDKEQVLHLRIPQNQAQIKKESFKTTLDQQGFVQQVSMGNDALASSGLMTTYAEMQKDSSKVEIPVQMKHIDSDFLGVYNVNLLVGRNLRNVPGEILINQEMVKEMGFENPSDALGVALKVNDDEHLIVGVLPDFHSRTLREGILPLVMYHRPVNSNVVSVKLNGKADLPQAKSTLDGISKSFFPNDELEFRFLDESVNAFYQSEIKLQKILSMATIMAILISFLGLFALTSFTIAQKTKELSIRKVLGASIEELIMKLSKEYVILILLAFILGAAPAWYFLGHWLGDFQYRIDMPYGLYFLSGFFALLATLVIVGLHAYQVAQKNPAEVLSSE</sequence>
<organism evidence="9 10">
    <name type="scientific">Cyclobacterium plantarum</name>
    <dbReference type="NCBI Taxonomy" id="2716263"/>
    <lineage>
        <taxon>Bacteria</taxon>
        <taxon>Pseudomonadati</taxon>
        <taxon>Bacteroidota</taxon>
        <taxon>Cytophagia</taxon>
        <taxon>Cytophagales</taxon>
        <taxon>Cyclobacteriaceae</taxon>
        <taxon>Cyclobacterium</taxon>
    </lineage>
</organism>
<dbReference type="Proteomes" id="UP000649799">
    <property type="component" value="Unassembled WGS sequence"/>
</dbReference>
<evidence type="ECO:0000256" key="3">
    <source>
        <dbReference type="ARBA" id="ARBA00022692"/>
    </source>
</evidence>
<feature type="transmembrane region" description="Helical" evidence="6">
    <location>
        <begin position="762"/>
        <end position="782"/>
    </location>
</feature>
<feature type="transmembrane region" description="Helical" evidence="6">
    <location>
        <begin position="676"/>
        <end position="701"/>
    </location>
</feature>
<comment type="subcellular location">
    <subcellularLocation>
        <location evidence="1">Cell membrane</location>
        <topology evidence="1">Multi-pass membrane protein</topology>
    </subcellularLocation>
</comment>
<dbReference type="PANTHER" id="PTHR30572">
    <property type="entry name" value="MEMBRANE COMPONENT OF TRANSPORTER-RELATED"/>
    <property type="match status" value="1"/>
</dbReference>
<feature type="domain" description="MacB-like periplasmic core" evidence="8">
    <location>
        <begin position="20"/>
        <end position="249"/>
    </location>
</feature>
<dbReference type="Pfam" id="PF02687">
    <property type="entry name" value="FtsX"/>
    <property type="match status" value="2"/>
</dbReference>
<evidence type="ECO:0000256" key="2">
    <source>
        <dbReference type="ARBA" id="ARBA00022475"/>
    </source>
</evidence>
<evidence type="ECO:0000256" key="6">
    <source>
        <dbReference type="SAM" id="Phobius"/>
    </source>
</evidence>
<keyword evidence="10" id="KW-1185">Reference proteome</keyword>
<keyword evidence="5 6" id="KW-0472">Membrane</keyword>
<feature type="transmembrane region" description="Helical" evidence="6">
    <location>
        <begin position="433"/>
        <end position="452"/>
    </location>
</feature>
<evidence type="ECO:0000256" key="4">
    <source>
        <dbReference type="ARBA" id="ARBA00022989"/>
    </source>
</evidence>
<accession>A0ABX0HBN6</accession>
<proteinExistence type="predicted"/>
<keyword evidence="4 6" id="KW-1133">Transmembrane helix</keyword>
<evidence type="ECO:0000313" key="10">
    <source>
        <dbReference type="Proteomes" id="UP000649799"/>
    </source>
</evidence>
<keyword evidence="3 6" id="KW-0812">Transmembrane</keyword>
<feature type="transmembrane region" description="Helical" evidence="6">
    <location>
        <begin position="287"/>
        <end position="308"/>
    </location>
</feature>
<dbReference type="PANTHER" id="PTHR30572:SF18">
    <property type="entry name" value="ABC-TYPE MACROLIDE FAMILY EXPORT SYSTEM PERMEASE COMPONENT 2"/>
    <property type="match status" value="1"/>
</dbReference>
<feature type="transmembrane region" description="Helical" evidence="6">
    <location>
        <begin position="377"/>
        <end position="405"/>
    </location>
</feature>
<evidence type="ECO:0000256" key="5">
    <source>
        <dbReference type="ARBA" id="ARBA00023136"/>
    </source>
</evidence>
<dbReference type="EMBL" id="JAANYN010000005">
    <property type="protein sequence ID" value="NHE57754.1"/>
    <property type="molecule type" value="Genomic_DNA"/>
</dbReference>
<evidence type="ECO:0000259" key="7">
    <source>
        <dbReference type="Pfam" id="PF02687"/>
    </source>
</evidence>
<feature type="domain" description="ABC3 transporter permease C-terminal" evidence="7">
    <location>
        <begin position="679"/>
        <end position="792"/>
    </location>
</feature>
<dbReference type="Pfam" id="PF12704">
    <property type="entry name" value="MacB_PCD"/>
    <property type="match status" value="2"/>
</dbReference>
<evidence type="ECO:0000259" key="8">
    <source>
        <dbReference type="Pfam" id="PF12704"/>
    </source>
</evidence>
<comment type="caution">
    <text evidence="9">The sequence shown here is derived from an EMBL/GenBank/DDBJ whole genome shotgun (WGS) entry which is preliminary data.</text>
</comment>
<dbReference type="InterPro" id="IPR025857">
    <property type="entry name" value="MacB_PCD"/>
</dbReference>
<dbReference type="RefSeq" id="WP_166147552.1">
    <property type="nucleotide sequence ID" value="NZ_JAANYN010000005.1"/>
</dbReference>